<feature type="repeat" description="WD" evidence="3">
    <location>
        <begin position="356"/>
        <end position="388"/>
    </location>
</feature>
<protein>
    <submittedName>
        <fullName evidence="4">WD40-repeat-containing domain protein</fullName>
    </submittedName>
</protein>
<dbReference type="OrthoDB" id="2754813at2759"/>
<feature type="repeat" description="WD" evidence="3">
    <location>
        <begin position="608"/>
        <end position="649"/>
    </location>
</feature>
<dbReference type="PRINTS" id="PR00320">
    <property type="entry name" value="GPROTEINBRPT"/>
</dbReference>
<dbReference type="PROSITE" id="PS50294">
    <property type="entry name" value="WD_REPEATS_REGION"/>
    <property type="match status" value="7"/>
</dbReference>
<dbReference type="PANTHER" id="PTHR19879">
    <property type="entry name" value="TRANSCRIPTION INITIATION FACTOR TFIID"/>
    <property type="match status" value="1"/>
</dbReference>
<feature type="repeat" description="WD" evidence="3">
    <location>
        <begin position="650"/>
        <end position="680"/>
    </location>
</feature>
<dbReference type="InterPro" id="IPR001680">
    <property type="entry name" value="WD40_rpt"/>
</dbReference>
<keyword evidence="2" id="KW-0677">Repeat</keyword>
<dbReference type="PANTHER" id="PTHR19879:SF9">
    <property type="entry name" value="TRANSCRIPTION INITIATION FACTOR TFIID SUBUNIT 5"/>
    <property type="match status" value="1"/>
</dbReference>
<dbReference type="Pfam" id="PF00400">
    <property type="entry name" value="WD40"/>
    <property type="match status" value="8"/>
</dbReference>
<evidence type="ECO:0000313" key="4">
    <source>
        <dbReference type="EMBL" id="TBU33615.1"/>
    </source>
</evidence>
<evidence type="ECO:0000256" key="2">
    <source>
        <dbReference type="ARBA" id="ARBA00022737"/>
    </source>
</evidence>
<dbReference type="PROSITE" id="PS50082">
    <property type="entry name" value="WD_REPEATS_2"/>
    <property type="match status" value="8"/>
</dbReference>
<dbReference type="EMBL" id="ML143390">
    <property type="protein sequence ID" value="TBU33615.1"/>
    <property type="molecule type" value="Genomic_DNA"/>
</dbReference>
<reference evidence="4" key="1">
    <citation type="submission" date="2019-01" db="EMBL/GenBank/DDBJ databases">
        <title>Draft genome sequences of three monokaryotic isolates of the white-rot basidiomycete fungus Dichomitus squalens.</title>
        <authorList>
            <consortium name="DOE Joint Genome Institute"/>
            <person name="Lopez S.C."/>
            <person name="Andreopoulos B."/>
            <person name="Pangilinan J."/>
            <person name="Lipzen A."/>
            <person name="Riley R."/>
            <person name="Ahrendt S."/>
            <person name="Ng V."/>
            <person name="Barry K."/>
            <person name="Daum C."/>
            <person name="Grigoriev I.V."/>
            <person name="Hilden K.S."/>
            <person name="Makela M.R."/>
            <person name="de Vries R.P."/>
        </authorList>
    </citation>
    <scope>NUCLEOTIDE SEQUENCE [LARGE SCALE GENOMIC DNA]</scope>
    <source>
        <strain evidence="4">OM18370.1</strain>
    </source>
</reference>
<dbReference type="InterPro" id="IPR020472">
    <property type="entry name" value="WD40_PAC1"/>
</dbReference>
<feature type="repeat" description="WD" evidence="3">
    <location>
        <begin position="440"/>
        <end position="480"/>
    </location>
</feature>
<dbReference type="InterPro" id="IPR019775">
    <property type="entry name" value="WD40_repeat_CS"/>
</dbReference>
<accession>A0A4Q9N0J0</accession>
<evidence type="ECO:0000256" key="1">
    <source>
        <dbReference type="ARBA" id="ARBA00022574"/>
    </source>
</evidence>
<dbReference type="AlphaFoldDB" id="A0A4Q9N0J0"/>
<keyword evidence="1 3" id="KW-0853">WD repeat</keyword>
<sequence length="691" mass="77215">MSPVLPWELIEGVVDQACHDLDLLRSFSLTCRQLHPHSLLVMINHMPLNSRDKAFAFYNFLRTETGSQLRKQIRSLTISPIDVPHFPPVLMLPNLSTLSFISRGPQDRPTVFLHTSHLRCYYRYGQNIRTLELGNLSLSTCTDLCRLILAFPNMTKIDCRDISVKSRAKAGPGMDLMKHKLSRQLRLATVNIHSGVDEDVTSMLLDCARCTVQTLMLTGLDVIPLTSLMPSEWKRLHTLTIGLELGERADSIERLAGFLTNFRPPSLEDVSAHFLVTHRRILNQWFRDEISNETNWIDVCSKLEAALSTFRRQRLSFLVSLEDPARERLWTRELGQLFPVLRDRNRLAVTCKSTAAVGHKGIVAAVVVSPDSKWIASGSHDSTIILWNSDGQLCDEWVAHYGHVFSLAFSPDSRFLASAGGDGKAVVWDLNQDVRRVATFEGHTGRLVSHPWSPDGTTITSVANNVVRLWETKTFQQLQLLDGAHESNIWFIHFSPDGHWLASGGQDYDCCVWDVSSGTLHKVLRGHRGMLYSASFNPGSIRLATASDDHTVRIWDVETGEPTFHLQQHTGYVSGVEFSPDGSRLLSVSGDRTVKIWDASTGGMIMSLDGHISKIHAACFSPCGRYIASASNDVTVRLWRTSDGSCVMTFAEHQDWVLCIAFSPDGQTLSSGADDGTVFIRKLANFIPDEH</sequence>
<name>A0A4Q9N0J0_9APHY</name>
<dbReference type="Proteomes" id="UP000292957">
    <property type="component" value="Unassembled WGS sequence"/>
</dbReference>
<dbReference type="Gene3D" id="2.130.10.10">
    <property type="entry name" value="YVTN repeat-like/Quinoprotein amine dehydrogenase"/>
    <property type="match status" value="3"/>
</dbReference>
<dbReference type="PROSITE" id="PS00678">
    <property type="entry name" value="WD_REPEATS_1"/>
    <property type="match status" value="5"/>
</dbReference>
<proteinExistence type="predicted"/>
<feature type="repeat" description="WD" evidence="3">
    <location>
        <begin position="524"/>
        <end position="565"/>
    </location>
</feature>
<dbReference type="SUPFAM" id="SSF50978">
    <property type="entry name" value="WD40 repeat-like"/>
    <property type="match status" value="1"/>
</dbReference>
<dbReference type="InterPro" id="IPR015943">
    <property type="entry name" value="WD40/YVTN_repeat-like_dom_sf"/>
</dbReference>
<evidence type="ECO:0000256" key="3">
    <source>
        <dbReference type="PROSITE-ProRule" id="PRU00221"/>
    </source>
</evidence>
<dbReference type="InterPro" id="IPR036322">
    <property type="entry name" value="WD40_repeat_dom_sf"/>
</dbReference>
<organism evidence="4">
    <name type="scientific">Dichomitus squalens</name>
    <dbReference type="NCBI Taxonomy" id="114155"/>
    <lineage>
        <taxon>Eukaryota</taxon>
        <taxon>Fungi</taxon>
        <taxon>Dikarya</taxon>
        <taxon>Basidiomycota</taxon>
        <taxon>Agaricomycotina</taxon>
        <taxon>Agaricomycetes</taxon>
        <taxon>Polyporales</taxon>
        <taxon>Polyporaceae</taxon>
        <taxon>Dichomitus</taxon>
    </lineage>
</organism>
<feature type="repeat" description="WD" evidence="3">
    <location>
        <begin position="482"/>
        <end position="523"/>
    </location>
</feature>
<gene>
    <name evidence="4" type="ORF">BD311DRAFT_387654</name>
</gene>
<feature type="repeat" description="WD" evidence="3">
    <location>
        <begin position="397"/>
        <end position="431"/>
    </location>
</feature>
<dbReference type="CDD" id="cd00200">
    <property type="entry name" value="WD40"/>
    <property type="match status" value="1"/>
</dbReference>
<dbReference type="SMART" id="SM00320">
    <property type="entry name" value="WD40"/>
    <property type="match status" value="8"/>
</dbReference>
<feature type="repeat" description="WD" evidence="3">
    <location>
        <begin position="566"/>
        <end position="607"/>
    </location>
</feature>